<evidence type="ECO:0000256" key="1">
    <source>
        <dbReference type="ARBA" id="ARBA00022670"/>
    </source>
</evidence>
<organism evidence="6 7">
    <name type="scientific">Pontibacillus marinus BH030004 = DSM 16465</name>
    <dbReference type="NCBI Taxonomy" id="1385511"/>
    <lineage>
        <taxon>Bacteria</taxon>
        <taxon>Bacillati</taxon>
        <taxon>Bacillota</taxon>
        <taxon>Bacilli</taxon>
        <taxon>Bacillales</taxon>
        <taxon>Bacillaceae</taxon>
        <taxon>Pontibacillus</taxon>
    </lineage>
</organism>
<comment type="caution">
    <text evidence="6">The sequence shown here is derived from an EMBL/GenBank/DDBJ whole genome shotgun (WGS) entry which is preliminary data.</text>
</comment>
<keyword evidence="1" id="KW-0645">Protease</keyword>
<proteinExistence type="predicted"/>
<gene>
    <name evidence="6" type="ORF">N783_04730</name>
</gene>
<evidence type="ECO:0000256" key="2">
    <source>
        <dbReference type="ARBA" id="ARBA00022723"/>
    </source>
</evidence>
<dbReference type="OrthoDB" id="9811314at2"/>
<dbReference type="GO" id="GO:0006508">
    <property type="term" value="P:proteolysis"/>
    <property type="evidence" value="ECO:0007669"/>
    <property type="project" value="UniProtKB-KW"/>
</dbReference>
<keyword evidence="3" id="KW-0378">Hydrolase</keyword>
<dbReference type="RefSeq" id="WP_027446142.1">
    <property type="nucleotide sequence ID" value="NZ_AULJ01000031.1"/>
</dbReference>
<dbReference type="STRING" id="1385511.GCA_000425225_02437"/>
<evidence type="ECO:0000256" key="3">
    <source>
        <dbReference type="ARBA" id="ARBA00022801"/>
    </source>
</evidence>
<dbReference type="Gene3D" id="3.30.830.10">
    <property type="entry name" value="Metalloenzyme, LuxS/M16 peptidase-like"/>
    <property type="match status" value="1"/>
</dbReference>
<evidence type="ECO:0000256" key="5">
    <source>
        <dbReference type="ARBA" id="ARBA00023049"/>
    </source>
</evidence>
<keyword evidence="4" id="KW-0862">Zinc</keyword>
<dbReference type="Proteomes" id="UP000030403">
    <property type="component" value="Unassembled WGS sequence"/>
</dbReference>
<evidence type="ECO:0000313" key="6">
    <source>
        <dbReference type="EMBL" id="KGX89691.1"/>
    </source>
</evidence>
<keyword evidence="7" id="KW-1185">Reference proteome</keyword>
<dbReference type="GO" id="GO:0046872">
    <property type="term" value="F:metal ion binding"/>
    <property type="evidence" value="ECO:0007669"/>
    <property type="project" value="UniProtKB-KW"/>
</dbReference>
<evidence type="ECO:0000313" key="7">
    <source>
        <dbReference type="Proteomes" id="UP000030403"/>
    </source>
</evidence>
<keyword evidence="2" id="KW-0479">Metal-binding</keyword>
<dbReference type="EMBL" id="AVPF01000013">
    <property type="protein sequence ID" value="KGX89691.1"/>
    <property type="molecule type" value="Genomic_DNA"/>
</dbReference>
<evidence type="ECO:0008006" key="8">
    <source>
        <dbReference type="Google" id="ProtNLM"/>
    </source>
</evidence>
<dbReference type="SUPFAM" id="SSF63411">
    <property type="entry name" value="LuxS/MPP-like metallohydrolase"/>
    <property type="match status" value="1"/>
</dbReference>
<reference evidence="6 7" key="1">
    <citation type="submission" date="2013-08" db="EMBL/GenBank/DDBJ databases">
        <authorList>
            <person name="Huang J."/>
            <person name="Wang G."/>
        </authorList>
    </citation>
    <scope>NUCLEOTIDE SEQUENCE [LARGE SCALE GENOMIC DNA]</scope>
    <source>
        <strain evidence="6 7">BH030004</strain>
    </source>
</reference>
<dbReference type="InterPro" id="IPR050361">
    <property type="entry name" value="MPP/UQCRC_Complex"/>
</dbReference>
<keyword evidence="5" id="KW-0482">Metalloprotease</keyword>
<accession>A0A0A5G959</accession>
<dbReference type="PANTHER" id="PTHR11851">
    <property type="entry name" value="METALLOPROTEASE"/>
    <property type="match status" value="1"/>
</dbReference>
<dbReference type="eggNOG" id="COG0612">
    <property type="taxonomic scope" value="Bacteria"/>
</dbReference>
<dbReference type="PANTHER" id="PTHR11851:SF149">
    <property type="entry name" value="GH01077P"/>
    <property type="match status" value="1"/>
</dbReference>
<dbReference type="AlphaFoldDB" id="A0A0A5G959"/>
<protein>
    <recommendedName>
        <fullName evidence="8">Peptidase M16 N-terminal domain-containing protein</fullName>
    </recommendedName>
</protein>
<name>A0A0A5G959_9BACI</name>
<dbReference type="InterPro" id="IPR011249">
    <property type="entry name" value="Metalloenz_LuxS/M16"/>
</dbReference>
<dbReference type="GO" id="GO:0004222">
    <property type="term" value="F:metalloendopeptidase activity"/>
    <property type="evidence" value="ECO:0007669"/>
    <property type="project" value="TreeGrafter"/>
</dbReference>
<evidence type="ECO:0000256" key="4">
    <source>
        <dbReference type="ARBA" id="ARBA00022833"/>
    </source>
</evidence>
<sequence length="697" mass="80658">MMKVKDIFHQYLPSMEEGVVGIEYEVGSSTTGLKNGVAHFIEHLIHREHSGKFYNQLTAKTSKDQTKFQTKVHQDELKQSGERLFHLPYISFNNAHIEEEREIIKNEEKEKHESRAYTIINEGNSSLFHDESYGSPVIGSQSNILSITKQDLMEGIDIYVHAPVNLYIIGPWSEQEIRNVIEAKGQFNTTESFNTSISQNELAEARTYTYLHNEKVYINSYRLPGTESFDEINFALLKKVWEKRISSIDEVHMHITLYHSDGAIILDNKRGFDLNEQAKEMLFKEVSYKEYRLAQALLQLEIDNLHENLESRLNPLYKTFIRNGFPSYKELNRNHNLLSNRFSFSITSHIAARDIGNEKDHKHVVPELVYNKEMNGRYLTVSSSPLTDRIHLMLRVNSLSLGRLLVKEDIKKIKRLTKVGFLTSVRYEGVHTLLTFTFYNNDGLRAFINNLDFVNEKFVWNTDNKEVFYSSFENRIKYKMFELFVGETEKVDSFIIEGISVVGNKVDVSSIEKFLFNQGSKPTPQLSDPFQKGSRLNSIENGAAVLYKLPNPVFESLKIQEAAFALNGPIPSLVERVREAGLAYSITQSICKGFEGSYIYWAIPCETDSQEQFYHIVRTWLRTLSEEYTAVESWFNNIWIPWNVSAHKSVFHLLRDVDRNQYFKSNQNAPSLQDYINTLIDQKSMNISINKEVALIE</sequence>